<organism evidence="1 2">
    <name type="scientific">Talaromyces rugulosus</name>
    <name type="common">Penicillium rugulosum</name>
    <dbReference type="NCBI Taxonomy" id="121627"/>
    <lineage>
        <taxon>Eukaryota</taxon>
        <taxon>Fungi</taxon>
        <taxon>Dikarya</taxon>
        <taxon>Ascomycota</taxon>
        <taxon>Pezizomycotina</taxon>
        <taxon>Eurotiomycetes</taxon>
        <taxon>Eurotiomycetidae</taxon>
        <taxon>Eurotiales</taxon>
        <taxon>Trichocomaceae</taxon>
        <taxon>Talaromyces</taxon>
        <taxon>Talaromyces sect. Islandici</taxon>
    </lineage>
</organism>
<keyword evidence="2" id="KW-1185">Reference proteome</keyword>
<evidence type="ECO:0000313" key="1">
    <source>
        <dbReference type="EMBL" id="QKX62833.1"/>
    </source>
</evidence>
<proteinExistence type="predicted"/>
<dbReference type="AlphaFoldDB" id="A0A7H8RE70"/>
<dbReference type="KEGG" id="trg:TRUGW13939_09998"/>
<protein>
    <submittedName>
        <fullName evidence="1">Uncharacterized protein</fullName>
    </submittedName>
</protein>
<sequence length="163" mass="19557">MDWAFASSIPESMLLATPGLPQYRDETNPEELRVPFKDGFIAAIPEEFTEERTTHKYRKLLERDQIFWRLSRPLNFDSIDDYSLFSTVWHSVHGPEKDLGQYFLEQRHSPNYTRLYEELQKEDQPFSKIDKDEKDYFRNRDFKKTIAKKLTLVSEWEGTVHFQ</sequence>
<dbReference type="GeneID" id="55997479"/>
<gene>
    <name evidence="1" type="ORF">TRUGW13939_09998</name>
</gene>
<name>A0A7H8RE70_TALRU</name>
<reference evidence="2" key="1">
    <citation type="submission" date="2020-06" db="EMBL/GenBank/DDBJ databases">
        <title>A chromosome-scale genome assembly of Talaromyces rugulosus W13939.</title>
        <authorList>
            <person name="Wang B."/>
            <person name="Guo L."/>
            <person name="Ye K."/>
            <person name="Wang L."/>
        </authorList>
    </citation>
    <scope>NUCLEOTIDE SEQUENCE [LARGE SCALE GENOMIC DNA]</scope>
    <source>
        <strain evidence="2">W13939</strain>
    </source>
</reference>
<accession>A0A7H8RE70</accession>
<dbReference type="OrthoDB" id="5327538at2759"/>
<dbReference type="Proteomes" id="UP000509510">
    <property type="component" value="Chromosome V"/>
</dbReference>
<dbReference type="EMBL" id="CP055902">
    <property type="protein sequence ID" value="QKX62833.1"/>
    <property type="molecule type" value="Genomic_DNA"/>
</dbReference>
<evidence type="ECO:0000313" key="2">
    <source>
        <dbReference type="Proteomes" id="UP000509510"/>
    </source>
</evidence>
<dbReference type="RefSeq" id="XP_035349007.1">
    <property type="nucleotide sequence ID" value="XM_035493114.1"/>
</dbReference>